<evidence type="ECO:0000313" key="2">
    <source>
        <dbReference type="Proteomes" id="UP000245629"/>
    </source>
</evidence>
<dbReference type="GO" id="GO:0003723">
    <property type="term" value="F:RNA binding"/>
    <property type="evidence" value="ECO:0007669"/>
    <property type="project" value="InterPro"/>
</dbReference>
<dbReference type="Pfam" id="PF09907">
    <property type="entry name" value="HigB_toxin"/>
    <property type="match status" value="1"/>
</dbReference>
<dbReference type="EMBL" id="CP029353">
    <property type="protein sequence ID" value="AWK86160.1"/>
    <property type="molecule type" value="Genomic_DNA"/>
</dbReference>
<evidence type="ECO:0000313" key="1">
    <source>
        <dbReference type="EMBL" id="AWK86160.1"/>
    </source>
</evidence>
<dbReference type="AlphaFoldDB" id="A0A2S2CP66"/>
<protein>
    <submittedName>
        <fullName evidence="1">Addiction module toxin RelE</fullName>
    </submittedName>
</protein>
<dbReference type="InterPro" id="IPR018669">
    <property type="entry name" value="Toxin_HigB"/>
</dbReference>
<sequence>MQIIARRTLKQFWDRHPQAEAPLQAWYAQVRSADWQSPADVKREFGTTVDFIGDNRVIFDIGGNKYRLIVHVAYRFKRVLVKFVGTHKDYDCIDPETV</sequence>
<proteinExistence type="predicted"/>
<reference evidence="2" key="1">
    <citation type="submission" date="2018-05" db="EMBL/GenBank/DDBJ databases">
        <title>Azospirillum thermophila sp. nov., a novel isolated from hot spring.</title>
        <authorList>
            <person name="Zhao Z."/>
        </authorList>
    </citation>
    <scope>NUCLEOTIDE SEQUENCE [LARGE SCALE GENOMIC DNA]</scope>
    <source>
        <strain evidence="2">CFH 70021</strain>
    </source>
</reference>
<dbReference type="RefSeq" id="WP_109325963.1">
    <property type="nucleotide sequence ID" value="NZ_CP029353.1"/>
</dbReference>
<keyword evidence="2" id="KW-1185">Reference proteome</keyword>
<dbReference type="OrthoDB" id="9799912at2"/>
<dbReference type="GO" id="GO:0004519">
    <property type="term" value="F:endonuclease activity"/>
    <property type="evidence" value="ECO:0007669"/>
    <property type="project" value="InterPro"/>
</dbReference>
<dbReference type="GO" id="GO:0110001">
    <property type="term" value="C:toxin-antitoxin complex"/>
    <property type="evidence" value="ECO:0007669"/>
    <property type="project" value="InterPro"/>
</dbReference>
<accession>A0A2S2CP66</accession>
<gene>
    <name evidence="1" type="ORF">DEW08_07750</name>
</gene>
<name>A0A2S2CP66_9PROT</name>
<organism evidence="1 2">
    <name type="scientific">Azospirillum thermophilum</name>
    <dbReference type="NCBI Taxonomy" id="2202148"/>
    <lineage>
        <taxon>Bacteria</taxon>
        <taxon>Pseudomonadati</taxon>
        <taxon>Pseudomonadota</taxon>
        <taxon>Alphaproteobacteria</taxon>
        <taxon>Rhodospirillales</taxon>
        <taxon>Azospirillaceae</taxon>
        <taxon>Azospirillum</taxon>
    </lineage>
</organism>
<dbReference type="Proteomes" id="UP000245629">
    <property type="component" value="Chromosome 2"/>
</dbReference>
<dbReference type="KEGG" id="azz:DEW08_07750"/>